<keyword evidence="2" id="KW-1185">Reference proteome</keyword>
<evidence type="ECO:0000313" key="1">
    <source>
        <dbReference type="EMBL" id="KAH9371761.1"/>
    </source>
</evidence>
<comment type="caution">
    <text evidence="1">The sequence shown here is derived from an EMBL/GenBank/DDBJ whole genome shotgun (WGS) entry which is preliminary data.</text>
</comment>
<dbReference type="EMBL" id="JABSTR010000005">
    <property type="protein sequence ID" value="KAH9371761.1"/>
    <property type="molecule type" value="Genomic_DNA"/>
</dbReference>
<evidence type="ECO:0000313" key="2">
    <source>
        <dbReference type="Proteomes" id="UP000821853"/>
    </source>
</evidence>
<evidence type="ECO:0008006" key="3">
    <source>
        <dbReference type="Google" id="ProtNLM"/>
    </source>
</evidence>
<dbReference type="InterPro" id="IPR036397">
    <property type="entry name" value="RNaseH_sf"/>
</dbReference>
<dbReference type="VEuPathDB" id="VectorBase:HLOH_049812"/>
<dbReference type="Proteomes" id="UP000821853">
    <property type="component" value="Chromosome 3"/>
</dbReference>
<sequence length="283" mass="31192">MHPEHHAGRRAARAKALHRIYGSNPDTLYTDAADYPAINAKVAAVADWRGQTVTSAAIRSGNSTEAEECGIALAISTRPSGNPINIISDSQEACRNYAQGRITPTAYHILQRNRLIPPVRLIGTPGYACFPGNERVHAVARGLTLRAPVEDQVKPDKTESIPLTYTHILQHYRLSRRTLPPPHAELTREEAAAWRQLPTNTFHSLSLRHKFYPTMYPDRCPSCGGHPNLYHSPWECPKPPTQLPIPSPSPSGWEAVLSSSAMDDQRGLIERARRIAAAKGALD</sequence>
<dbReference type="OrthoDB" id="6491850at2759"/>
<dbReference type="AlphaFoldDB" id="A0A9J6GAI9"/>
<dbReference type="GO" id="GO:0003676">
    <property type="term" value="F:nucleic acid binding"/>
    <property type="evidence" value="ECO:0007669"/>
    <property type="project" value="InterPro"/>
</dbReference>
<protein>
    <recommendedName>
        <fullName evidence="3">Tick transposon</fullName>
    </recommendedName>
</protein>
<dbReference type="Gene3D" id="3.30.420.10">
    <property type="entry name" value="Ribonuclease H-like superfamily/Ribonuclease H"/>
    <property type="match status" value="1"/>
</dbReference>
<organism evidence="1 2">
    <name type="scientific">Haemaphysalis longicornis</name>
    <name type="common">Bush tick</name>
    <dbReference type="NCBI Taxonomy" id="44386"/>
    <lineage>
        <taxon>Eukaryota</taxon>
        <taxon>Metazoa</taxon>
        <taxon>Ecdysozoa</taxon>
        <taxon>Arthropoda</taxon>
        <taxon>Chelicerata</taxon>
        <taxon>Arachnida</taxon>
        <taxon>Acari</taxon>
        <taxon>Parasitiformes</taxon>
        <taxon>Ixodida</taxon>
        <taxon>Ixodoidea</taxon>
        <taxon>Ixodidae</taxon>
        <taxon>Haemaphysalinae</taxon>
        <taxon>Haemaphysalis</taxon>
    </lineage>
</organism>
<accession>A0A9J6GAI9</accession>
<reference evidence="1 2" key="1">
    <citation type="journal article" date="2020" name="Cell">
        <title>Large-Scale Comparative Analyses of Tick Genomes Elucidate Their Genetic Diversity and Vector Capacities.</title>
        <authorList>
            <consortium name="Tick Genome and Microbiome Consortium (TIGMIC)"/>
            <person name="Jia N."/>
            <person name="Wang J."/>
            <person name="Shi W."/>
            <person name="Du L."/>
            <person name="Sun Y."/>
            <person name="Zhan W."/>
            <person name="Jiang J.F."/>
            <person name="Wang Q."/>
            <person name="Zhang B."/>
            <person name="Ji P."/>
            <person name="Bell-Sakyi L."/>
            <person name="Cui X.M."/>
            <person name="Yuan T.T."/>
            <person name="Jiang B.G."/>
            <person name="Yang W.F."/>
            <person name="Lam T.T."/>
            <person name="Chang Q.C."/>
            <person name="Ding S.J."/>
            <person name="Wang X.J."/>
            <person name="Zhu J.G."/>
            <person name="Ruan X.D."/>
            <person name="Zhao L."/>
            <person name="Wei J.T."/>
            <person name="Ye R.Z."/>
            <person name="Que T.C."/>
            <person name="Du C.H."/>
            <person name="Zhou Y.H."/>
            <person name="Cheng J.X."/>
            <person name="Dai P.F."/>
            <person name="Guo W.B."/>
            <person name="Han X.H."/>
            <person name="Huang E.J."/>
            <person name="Li L.F."/>
            <person name="Wei W."/>
            <person name="Gao Y.C."/>
            <person name="Liu J.Z."/>
            <person name="Shao H.Z."/>
            <person name="Wang X."/>
            <person name="Wang C.C."/>
            <person name="Yang T.C."/>
            <person name="Huo Q.B."/>
            <person name="Li W."/>
            <person name="Chen H.Y."/>
            <person name="Chen S.E."/>
            <person name="Zhou L.G."/>
            <person name="Ni X.B."/>
            <person name="Tian J.H."/>
            <person name="Sheng Y."/>
            <person name="Liu T."/>
            <person name="Pan Y.S."/>
            <person name="Xia L.Y."/>
            <person name="Li J."/>
            <person name="Zhao F."/>
            <person name="Cao W.C."/>
        </authorList>
    </citation>
    <scope>NUCLEOTIDE SEQUENCE [LARGE SCALE GENOMIC DNA]</scope>
    <source>
        <strain evidence="1">HaeL-2018</strain>
    </source>
</reference>
<dbReference type="InterPro" id="IPR012337">
    <property type="entry name" value="RNaseH-like_sf"/>
</dbReference>
<gene>
    <name evidence="1" type="ORF">HPB48_003349</name>
</gene>
<proteinExistence type="predicted"/>
<dbReference type="OMA" id="HITWACQ"/>
<dbReference type="SUPFAM" id="SSF53098">
    <property type="entry name" value="Ribonuclease H-like"/>
    <property type="match status" value="1"/>
</dbReference>
<name>A0A9J6GAI9_HAELO</name>